<dbReference type="InterPro" id="IPR005331">
    <property type="entry name" value="Sulfotransferase"/>
</dbReference>
<organism evidence="1 2">
    <name type="scientific">Albidovulum salinarum</name>
    <dbReference type="NCBI Taxonomy" id="2984153"/>
    <lineage>
        <taxon>Bacteria</taxon>
        <taxon>Pseudomonadati</taxon>
        <taxon>Pseudomonadota</taxon>
        <taxon>Alphaproteobacteria</taxon>
        <taxon>Rhodobacterales</taxon>
        <taxon>Paracoccaceae</taxon>
        <taxon>Albidovulum</taxon>
    </lineage>
</organism>
<evidence type="ECO:0000313" key="1">
    <source>
        <dbReference type="EMBL" id="MCU9848800.1"/>
    </source>
</evidence>
<sequence length="240" mass="27014">MPIFRIGDQLHYFAHVPKCGGSSVEAYLTSRFGSLAFVDTRHLDLPEARRWTRSSPQHVAMADFHRLVPADWIASSFAVVRHPVKRLVSAFRFQVEVEGTVAALWSIDEWFDDWLKRTEAEPFLYDNHLRPQSEIVPEDATLFRIEDGLDRLVPHLDALAGNTDGARTIPAENVRKKSIGPDAARLKPSAETLARIGVFYADDFRRFGYGLHDDIPSASTQAPQRGLMGRLAKTFAGKRT</sequence>
<name>A0ABT2XAM1_9RHOB</name>
<dbReference type="InterPro" id="IPR027417">
    <property type="entry name" value="P-loop_NTPase"/>
</dbReference>
<keyword evidence="2" id="KW-1185">Reference proteome</keyword>
<comment type="caution">
    <text evidence="1">The sequence shown here is derived from an EMBL/GenBank/DDBJ whole genome shotgun (WGS) entry which is preliminary data.</text>
</comment>
<dbReference type="RefSeq" id="WP_263336591.1">
    <property type="nucleotide sequence ID" value="NZ_JAOVQO010000011.1"/>
</dbReference>
<dbReference type="Gene3D" id="3.40.50.300">
    <property type="entry name" value="P-loop containing nucleotide triphosphate hydrolases"/>
    <property type="match status" value="1"/>
</dbReference>
<evidence type="ECO:0000313" key="2">
    <source>
        <dbReference type="Proteomes" id="UP001209535"/>
    </source>
</evidence>
<reference evidence="1 2" key="1">
    <citation type="submission" date="2022-10" db="EMBL/GenBank/DDBJ databases">
        <title>Defluviimonas sp. nov., isolated from ocean surface sediments.</title>
        <authorList>
            <person name="He W."/>
            <person name="Wang L."/>
            <person name="Zhang D.-F."/>
        </authorList>
    </citation>
    <scope>NUCLEOTIDE SEQUENCE [LARGE SCALE GENOMIC DNA]</scope>
    <source>
        <strain evidence="1 2">WL0024</strain>
    </source>
</reference>
<gene>
    <name evidence="1" type="ORF">OEZ60_12380</name>
</gene>
<dbReference type="SUPFAM" id="SSF52540">
    <property type="entry name" value="P-loop containing nucleoside triphosphate hydrolases"/>
    <property type="match status" value="1"/>
</dbReference>
<proteinExistence type="predicted"/>
<accession>A0ABT2XAM1</accession>
<protein>
    <submittedName>
        <fullName evidence="1">Sulfotransferase family protein</fullName>
    </submittedName>
</protein>
<dbReference type="Pfam" id="PF03567">
    <property type="entry name" value="Sulfotransfer_2"/>
    <property type="match status" value="1"/>
</dbReference>
<dbReference type="Proteomes" id="UP001209535">
    <property type="component" value="Unassembled WGS sequence"/>
</dbReference>
<dbReference type="EMBL" id="JAOVQO010000011">
    <property type="protein sequence ID" value="MCU9848800.1"/>
    <property type="molecule type" value="Genomic_DNA"/>
</dbReference>